<proteinExistence type="predicted"/>
<dbReference type="KEGG" id="tpol:Mal48_06770"/>
<dbReference type="InterPro" id="IPR002881">
    <property type="entry name" value="DUF58"/>
</dbReference>
<reference evidence="2 3" key="1">
    <citation type="submission" date="2019-02" db="EMBL/GenBank/DDBJ databases">
        <title>Deep-cultivation of Planctomycetes and their phenomic and genomic characterization uncovers novel biology.</title>
        <authorList>
            <person name="Wiegand S."/>
            <person name="Jogler M."/>
            <person name="Boedeker C."/>
            <person name="Pinto D."/>
            <person name="Vollmers J."/>
            <person name="Rivas-Marin E."/>
            <person name="Kohn T."/>
            <person name="Peeters S.H."/>
            <person name="Heuer A."/>
            <person name="Rast P."/>
            <person name="Oberbeckmann S."/>
            <person name="Bunk B."/>
            <person name="Jeske O."/>
            <person name="Meyerdierks A."/>
            <person name="Storesund J.E."/>
            <person name="Kallscheuer N."/>
            <person name="Luecker S."/>
            <person name="Lage O.M."/>
            <person name="Pohl T."/>
            <person name="Merkel B.J."/>
            <person name="Hornburger P."/>
            <person name="Mueller R.-W."/>
            <person name="Bruemmer F."/>
            <person name="Labrenz M."/>
            <person name="Spormann A.M."/>
            <person name="Op den Camp H."/>
            <person name="Overmann J."/>
            <person name="Amann R."/>
            <person name="Jetten M.S.M."/>
            <person name="Mascher T."/>
            <person name="Medema M.H."/>
            <person name="Devos D.P."/>
            <person name="Kaster A.-K."/>
            <person name="Ovreas L."/>
            <person name="Rohde M."/>
            <person name="Galperin M.Y."/>
            <person name="Jogler C."/>
        </authorList>
    </citation>
    <scope>NUCLEOTIDE SEQUENCE [LARGE SCALE GENOMIC DNA]</scope>
    <source>
        <strain evidence="2 3">Mal48</strain>
    </source>
</reference>
<dbReference type="SUPFAM" id="SSF53300">
    <property type="entry name" value="vWA-like"/>
    <property type="match status" value="1"/>
</dbReference>
<gene>
    <name evidence="2" type="ORF">Mal48_06770</name>
</gene>
<dbReference type="AlphaFoldDB" id="A0A517QIK5"/>
<name>A0A517QIK5_9PLAN</name>
<protein>
    <recommendedName>
        <fullName evidence="1">DUF58 domain-containing protein</fullName>
    </recommendedName>
</protein>
<dbReference type="InterPro" id="IPR036465">
    <property type="entry name" value="vWFA_dom_sf"/>
</dbReference>
<evidence type="ECO:0000313" key="2">
    <source>
        <dbReference type="EMBL" id="QDT31444.1"/>
    </source>
</evidence>
<dbReference type="Pfam" id="PF01882">
    <property type="entry name" value="DUF58"/>
    <property type="match status" value="1"/>
</dbReference>
<evidence type="ECO:0000259" key="1">
    <source>
        <dbReference type="Pfam" id="PF01882"/>
    </source>
</evidence>
<keyword evidence="3" id="KW-1185">Reference proteome</keyword>
<sequence length="304" mass="34259">MSADLLTPEALAQMETLSLRARSLVESILTGTHRGNQRGFSVDFAEHRDYSPGDDVRFLDWKLYGRRDRFYVRQFEDENQLQAWLLLDVSGSMRYCSQSSPLNKLNYAACLAAAIGWMTCYQRDKAALLCFDDSIESIIGPLYGTAGTQTLINQLEALLQLHQAGKTTSLEDENWTGLLKAAERVPEKSIVILLTDAFGDLAAFRRALRLLQLKKCDVRLLHILDTAEKTFPFEGSVLFRDLEGSGDQQIQAQAIRTGYLEEFHQFLHDLKKATGETNCRYHQVDTSSPAETTLRSILQSGRKA</sequence>
<dbReference type="Gene3D" id="3.40.50.410">
    <property type="entry name" value="von Willebrand factor, type A domain"/>
    <property type="match status" value="1"/>
</dbReference>
<dbReference type="PANTHER" id="PTHR33608:SF7">
    <property type="entry name" value="DUF58 DOMAIN-CONTAINING PROTEIN"/>
    <property type="match status" value="1"/>
</dbReference>
<dbReference type="EMBL" id="CP036267">
    <property type="protein sequence ID" value="QDT31444.1"/>
    <property type="molecule type" value="Genomic_DNA"/>
</dbReference>
<organism evidence="2 3">
    <name type="scientific">Thalassoglobus polymorphus</name>
    <dbReference type="NCBI Taxonomy" id="2527994"/>
    <lineage>
        <taxon>Bacteria</taxon>
        <taxon>Pseudomonadati</taxon>
        <taxon>Planctomycetota</taxon>
        <taxon>Planctomycetia</taxon>
        <taxon>Planctomycetales</taxon>
        <taxon>Planctomycetaceae</taxon>
        <taxon>Thalassoglobus</taxon>
    </lineage>
</organism>
<dbReference type="OrthoDB" id="9780819at2"/>
<dbReference type="PANTHER" id="PTHR33608">
    <property type="entry name" value="BLL2464 PROTEIN"/>
    <property type="match status" value="1"/>
</dbReference>
<evidence type="ECO:0000313" key="3">
    <source>
        <dbReference type="Proteomes" id="UP000315724"/>
    </source>
</evidence>
<dbReference type="Proteomes" id="UP000315724">
    <property type="component" value="Chromosome"/>
</dbReference>
<dbReference type="RefSeq" id="WP_145196000.1">
    <property type="nucleotide sequence ID" value="NZ_CP036267.1"/>
</dbReference>
<accession>A0A517QIK5</accession>
<feature type="domain" description="DUF58" evidence="1">
    <location>
        <begin position="46"/>
        <end position="261"/>
    </location>
</feature>